<dbReference type="FunFam" id="1.20.58.390:FF:000055">
    <property type="entry name" value="Ligand-Gated ion Channel"/>
    <property type="match status" value="1"/>
</dbReference>
<dbReference type="PANTHER" id="PTHR18945">
    <property type="entry name" value="NEUROTRANSMITTER GATED ION CHANNEL"/>
    <property type="match status" value="1"/>
</dbReference>
<keyword evidence="1" id="KW-0812">Transmembrane</keyword>
<dbReference type="Gene3D" id="1.20.58.390">
    <property type="entry name" value="Neurotransmitter-gated ion-channel transmembrane domain"/>
    <property type="match status" value="1"/>
</dbReference>
<keyword evidence="3" id="KW-1185">Reference proteome</keyword>
<evidence type="ECO:0000313" key="3">
    <source>
        <dbReference type="Proteomes" id="UP000050640"/>
    </source>
</evidence>
<evidence type="ECO:0000259" key="2">
    <source>
        <dbReference type="Pfam" id="PF02932"/>
    </source>
</evidence>
<sequence length="218" mass="25254">MNKLVKVEELYVDSYYKRYCDGVRKTGVKSQTSLVTGNFSCLEASCRLKRSLGYHMTRTYIPTATCVVFSWISVWLPEEFVTGRIIGSLTLFLTLTAESSAVKEVLPEVSYMKAIDLWFGFTASFVFITMVEGLIVISLEYKSRTLRRKAESGVNDMSRYRMMLLMIESGRYHSTARHIDRYCRTLYPVVFLLFLIIYYFVITEGDETKCIQRTNDEL</sequence>
<evidence type="ECO:0000256" key="1">
    <source>
        <dbReference type="SAM" id="Phobius"/>
    </source>
</evidence>
<dbReference type="InterPro" id="IPR038050">
    <property type="entry name" value="Neuro_actylchol_rec"/>
</dbReference>
<keyword evidence="1" id="KW-0472">Membrane</keyword>
<feature type="transmembrane region" description="Helical" evidence="1">
    <location>
        <begin position="185"/>
        <end position="202"/>
    </location>
</feature>
<dbReference type="InterPro" id="IPR006029">
    <property type="entry name" value="Neurotrans-gated_channel_TM"/>
</dbReference>
<name>A0A0R3RM47_9BILA</name>
<organism evidence="3 4">
    <name type="scientific">Elaeophora elaphi</name>
    <dbReference type="NCBI Taxonomy" id="1147741"/>
    <lineage>
        <taxon>Eukaryota</taxon>
        <taxon>Metazoa</taxon>
        <taxon>Ecdysozoa</taxon>
        <taxon>Nematoda</taxon>
        <taxon>Chromadorea</taxon>
        <taxon>Rhabditida</taxon>
        <taxon>Spirurina</taxon>
        <taxon>Spiruromorpha</taxon>
        <taxon>Filarioidea</taxon>
        <taxon>Onchocercidae</taxon>
        <taxon>Elaeophora</taxon>
    </lineage>
</organism>
<dbReference type="WBParaSite" id="EEL_0000255701-mRNA-1">
    <property type="protein sequence ID" value="EEL_0000255701-mRNA-1"/>
    <property type="gene ID" value="EEL_0000255701"/>
</dbReference>
<dbReference type="InterPro" id="IPR036719">
    <property type="entry name" value="Neuro-gated_channel_TM_sf"/>
</dbReference>
<dbReference type="InterPro" id="IPR006028">
    <property type="entry name" value="GABAA/Glycine_rcpt"/>
</dbReference>
<dbReference type="PRINTS" id="PR00253">
    <property type="entry name" value="GABAARECEPTR"/>
</dbReference>
<dbReference type="GO" id="GO:0005230">
    <property type="term" value="F:extracellular ligand-gated monoatomic ion channel activity"/>
    <property type="evidence" value="ECO:0007669"/>
    <property type="project" value="UniProtKB-ARBA"/>
</dbReference>
<dbReference type="GO" id="GO:0004888">
    <property type="term" value="F:transmembrane signaling receptor activity"/>
    <property type="evidence" value="ECO:0007669"/>
    <property type="project" value="InterPro"/>
</dbReference>
<dbReference type="Proteomes" id="UP000050640">
    <property type="component" value="Unplaced"/>
</dbReference>
<evidence type="ECO:0000313" key="4">
    <source>
        <dbReference type="WBParaSite" id="EEL_0000255701-mRNA-1"/>
    </source>
</evidence>
<keyword evidence="1" id="KW-1133">Transmembrane helix</keyword>
<dbReference type="AlphaFoldDB" id="A0A0R3RM47"/>
<protein>
    <submittedName>
        <fullName evidence="4">Neur_chan_memb domain-containing protein</fullName>
    </submittedName>
</protein>
<dbReference type="GO" id="GO:0016020">
    <property type="term" value="C:membrane"/>
    <property type="evidence" value="ECO:0007669"/>
    <property type="project" value="InterPro"/>
</dbReference>
<dbReference type="Pfam" id="PF02932">
    <property type="entry name" value="Neur_chan_memb"/>
    <property type="match status" value="1"/>
</dbReference>
<accession>A0A0R3RM47</accession>
<dbReference type="SUPFAM" id="SSF90112">
    <property type="entry name" value="Neurotransmitter-gated ion-channel transmembrane pore"/>
    <property type="match status" value="1"/>
</dbReference>
<dbReference type="CDD" id="cd19049">
    <property type="entry name" value="LGIC_TM_anion"/>
    <property type="match status" value="1"/>
</dbReference>
<dbReference type="InterPro" id="IPR006201">
    <property type="entry name" value="Neur_channel"/>
</dbReference>
<proteinExistence type="predicted"/>
<feature type="domain" description="Neurotransmitter-gated ion-channel transmembrane" evidence="2">
    <location>
        <begin position="59"/>
        <end position="149"/>
    </location>
</feature>
<dbReference type="STRING" id="1147741.A0A0R3RM47"/>
<reference evidence="4" key="1">
    <citation type="submission" date="2017-02" db="UniProtKB">
        <authorList>
            <consortium name="WormBaseParasite"/>
        </authorList>
    </citation>
    <scope>IDENTIFICATION</scope>
</reference>
<feature type="transmembrane region" description="Helical" evidence="1">
    <location>
        <begin position="117"/>
        <end position="139"/>
    </location>
</feature>